<evidence type="ECO:0000313" key="7">
    <source>
        <dbReference type="EMBL" id="MFC4597254.1"/>
    </source>
</evidence>
<comment type="caution">
    <text evidence="7">The sequence shown here is derived from an EMBL/GenBank/DDBJ whole genome shotgun (WGS) entry which is preliminary data.</text>
</comment>
<protein>
    <submittedName>
        <fullName evidence="7">FGGY-family carbohydrate kinase</fullName>
    </submittedName>
</protein>
<dbReference type="InterPro" id="IPR018484">
    <property type="entry name" value="FGGY_N"/>
</dbReference>
<keyword evidence="8" id="KW-1185">Reference proteome</keyword>
<dbReference type="GO" id="GO:0016301">
    <property type="term" value="F:kinase activity"/>
    <property type="evidence" value="ECO:0007669"/>
    <property type="project" value="UniProtKB-KW"/>
</dbReference>
<dbReference type="InterPro" id="IPR050406">
    <property type="entry name" value="FGGY_Carb_Kinase"/>
</dbReference>
<dbReference type="CDD" id="cd07808">
    <property type="entry name" value="ASKHA_NBD_FGGY_EcXK-like"/>
    <property type="match status" value="1"/>
</dbReference>
<evidence type="ECO:0000256" key="2">
    <source>
        <dbReference type="ARBA" id="ARBA00022679"/>
    </source>
</evidence>
<dbReference type="PIRSF" id="PIRSF000538">
    <property type="entry name" value="GlpK"/>
    <property type="match status" value="1"/>
</dbReference>
<dbReference type="Gene3D" id="3.30.420.40">
    <property type="match status" value="2"/>
</dbReference>
<dbReference type="PANTHER" id="PTHR43095">
    <property type="entry name" value="SUGAR KINASE"/>
    <property type="match status" value="1"/>
</dbReference>
<dbReference type="EMBL" id="JBHSEP010000001">
    <property type="protein sequence ID" value="MFC4597254.1"/>
    <property type="molecule type" value="Genomic_DNA"/>
</dbReference>
<evidence type="ECO:0000259" key="6">
    <source>
        <dbReference type="Pfam" id="PF02782"/>
    </source>
</evidence>
<dbReference type="PANTHER" id="PTHR43095:SF2">
    <property type="entry name" value="GLUCONOKINASE"/>
    <property type="match status" value="1"/>
</dbReference>
<evidence type="ECO:0000256" key="3">
    <source>
        <dbReference type="ARBA" id="ARBA00022777"/>
    </source>
</evidence>
<dbReference type="Pfam" id="PF00370">
    <property type="entry name" value="FGGY_N"/>
    <property type="match status" value="1"/>
</dbReference>
<evidence type="ECO:0000256" key="1">
    <source>
        <dbReference type="ARBA" id="ARBA00009156"/>
    </source>
</evidence>
<organism evidence="7 8">
    <name type="scientific">Cohnella hongkongensis</name>
    <dbReference type="NCBI Taxonomy" id="178337"/>
    <lineage>
        <taxon>Bacteria</taxon>
        <taxon>Bacillati</taxon>
        <taxon>Bacillota</taxon>
        <taxon>Bacilli</taxon>
        <taxon>Bacillales</taxon>
        <taxon>Paenibacillaceae</taxon>
        <taxon>Cohnella</taxon>
    </lineage>
</organism>
<evidence type="ECO:0000313" key="8">
    <source>
        <dbReference type="Proteomes" id="UP001596028"/>
    </source>
</evidence>
<sequence length="518" mass="56606">MAAGTKAVLSLDIGSSSCKAALIDDCGRLLAESKASYPIHHPKPGWCDQHPDEIWEGAVRAIRGLTGDGGVARGEGRIGVEAISFSSQIGSYMLIDREGEPLTPFVTWMDTRAAAEAQEMKRAFSEAELQALLGMDIPVGPNWVAPKLRWFHRHRPELLERTRYVVQPKDWVIRQLTGRWLSDNTSAKSAIHRQTLKPASKLLEWAGAGPEIVPPIGLPHEIAGELIPSVAESLGLPGGIPVVLGWNDMNAALLGLAGMPDRTAGFDITGTSEHVGLIERGSFSPVPKYVEGMNWVPFGDEHRVLYGVTSTGGQALKWYVEQIDQFGRANPAGAVDYDEALREAGDVRHGSDGLLFLPYLNGERSPWWNPAAKGVFYGLSPSHDRRHLARAVMEGVGYSMRTIIARLPQRPESMLIAGGSSRNRLWNQIKTDLIGVPFSRLETTEAGCLGAAVLAAYSLGWYSTLREAGSRMIRIAERYEPDRSAGGVYDEGYEKFVELYHALVPVFGCEPSRASKDN</sequence>
<dbReference type="RefSeq" id="WP_378092167.1">
    <property type="nucleotide sequence ID" value="NZ_JBHSEP010000001.1"/>
</dbReference>
<evidence type="ECO:0000259" key="5">
    <source>
        <dbReference type="Pfam" id="PF00370"/>
    </source>
</evidence>
<gene>
    <name evidence="7" type="ORF">ACFO3S_03285</name>
</gene>
<dbReference type="PROSITE" id="PS00445">
    <property type="entry name" value="FGGY_KINASES_2"/>
    <property type="match status" value="1"/>
</dbReference>
<reference evidence="8" key="1">
    <citation type="journal article" date="2019" name="Int. J. Syst. Evol. Microbiol.">
        <title>The Global Catalogue of Microorganisms (GCM) 10K type strain sequencing project: providing services to taxonomists for standard genome sequencing and annotation.</title>
        <authorList>
            <consortium name="The Broad Institute Genomics Platform"/>
            <consortium name="The Broad Institute Genome Sequencing Center for Infectious Disease"/>
            <person name="Wu L."/>
            <person name="Ma J."/>
        </authorList>
    </citation>
    <scope>NUCLEOTIDE SEQUENCE [LARGE SCALE GENOMIC DNA]</scope>
    <source>
        <strain evidence="8">CCUG 49571</strain>
    </source>
</reference>
<evidence type="ECO:0000256" key="4">
    <source>
        <dbReference type="RuleBase" id="RU003733"/>
    </source>
</evidence>
<dbReference type="SUPFAM" id="SSF53067">
    <property type="entry name" value="Actin-like ATPase domain"/>
    <property type="match status" value="2"/>
</dbReference>
<keyword evidence="2 4" id="KW-0808">Transferase</keyword>
<dbReference type="InterPro" id="IPR018485">
    <property type="entry name" value="FGGY_C"/>
</dbReference>
<feature type="domain" description="Carbohydrate kinase FGGY C-terminal" evidence="6">
    <location>
        <begin position="270"/>
        <end position="458"/>
    </location>
</feature>
<proteinExistence type="inferred from homology"/>
<accession>A0ABV9FB28</accession>
<dbReference type="InterPro" id="IPR018483">
    <property type="entry name" value="Carb_kinase_FGGY_CS"/>
</dbReference>
<dbReference type="InterPro" id="IPR043129">
    <property type="entry name" value="ATPase_NBD"/>
</dbReference>
<name>A0ABV9FB28_9BACL</name>
<dbReference type="Proteomes" id="UP001596028">
    <property type="component" value="Unassembled WGS sequence"/>
</dbReference>
<keyword evidence="3 4" id="KW-0418">Kinase</keyword>
<dbReference type="Pfam" id="PF02782">
    <property type="entry name" value="FGGY_C"/>
    <property type="match status" value="1"/>
</dbReference>
<feature type="domain" description="Carbohydrate kinase FGGY N-terminal" evidence="5">
    <location>
        <begin position="8"/>
        <end position="255"/>
    </location>
</feature>
<comment type="similarity">
    <text evidence="1 4">Belongs to the FGGY kinase family.</text>
</comment>
<dbReference type="InterPro" id="IPR000577">
    <property type="entry name" value="Carb_kinase_FGGY"/>
</dbReference>